<dbReference type="PIRSF" id="PIRSF037228">
    <property type="entry name" value="Lant_mod_RumM"/>
    <property type="match status" value="1"/>
</dbReference>
<dbReference type="EMBL" id="CP096659">
    <property type="protein sequence ID" value="UPV75810.1"/>
    <property type="molecule type" value="Genomic_DNA"/>
</dbReference>
<dbReference type="KEGG" id="halx:M0R89_07050"/>
<dbReference type="AlphaFoldDB" id="A0A8U0HXJ6"/>
<dbReference type="Proteomes" id="UP000830729">
    <property type="component" value="Chromosome"/>
</dbReference>
<dbReference type="CDD" id="cd04792">
    <property type="entry name" value="LanM-like"/>
    <property type="match status" value="1"/>
</dbReference>
<feature type="region of interest" description="Disordered" evidence="1">
    <location>
        <begin position="1"/>
        <end position="38"/>
    </location>
</feature>
<evidence type="ECO:0000256" key="1">
    <source>
        <dbReference type="SAM" id="MobiDB-lite"/>
    </source>
</evidence>
<dbReference type="GO" id="GO:0005975">
    <property type="term" value="P:carbohydrate metabolic process"/>
    <property type="evidence" value="ECO:0007669"/>
    <property type="project" value="InterPro"/>
</dbReference>
<protein>
    <submittedName>
        <fullName evidence="3">Type 2 lanthipeptide synthetase LanM family protein</fullName>
    </submittedName>
</protein>
<dbReference type="InterPro" id="IPR007822">
    <property type="entry name" value="LANC-like"/>
</dbReference>
<gene>
    <name evidence="3" type="ORF">M0R89_07050</name>
</gene>
<name>A0A8U0HXJ6_9EURY</name>
<dbReference type="PRINTS" id="PR01950">
    <property type="entry name" value="LANCSUPER"/>
</dbReference>
<keyword evidence="4" id="KW-1185">Reference proteome</keyword>
<dbReference type="Pfam" id="PF13575">
    <property type="entry name" value="DUF4135"/>
    <property type="match status" value="1"/>
</dbReference>
<reference evidence="3 4" key="1">
    <citation type="submission" date="2022-04" db="EMBL/GenBank/DDBJ databases">
        <title>Diverse halophilic archaea isolated from saline environments.</title>
        <authorList>
            <person name="Cui H.-L."/>
        </authorList>
    </citation>
    <scope>NUCLEOTIDE SEQUENCE [LARGE SCALE GENOMIC DNA]</scope>
    <source>
        <strain evidence="3 4">XZYJT49</strain>
    </source>
</reference>
<dbReference type="RefSeq" id="WP_248651847.1">
    <property type="nucleotide sequence ID" value="NZ_CP096659.1"/>
</dbReference>
<evidence type="ECO:0000313" key="3">
    <source>
        <dbReference type="EMBL" id="UPV75810.1"/>
    </source>
</evidence>
<proteinExistence type="predicted"/>
<dbReference type="InterPro" id="IPR012341">
    <property type="entry name" value="6hp_glycosidase-like_sf"/>
</dbReference>
<dbReference type="GO" id="GO:0031179">
    <property type="term" value="P:peptide modification"/>
    <property type="evidence" value="ECO:0007669"/>
    <property type="project" value="InterPro"/>
</dbReference>
<dbReference type="GeneID" id="72184943"/>
<evidence type="ECO:0000259" key="2">
    <source>
        <dbReference type="Pfam" id="PF13575"/>
    </source>
</evidence>
<dbReference type="InterPro" id="IPR025410">
    <property type="entry name" value="Lant_dehyd"/>
</dbReference>
<dbReference type="Gene3D" id="1.50.10.10">
    <property type="match status" value="1"/>
</dbReference>
<sequence length="1044" mass="112250">MSDGTLAPDRKRRIAGRARTLRERLDAPAEGGPAVEDPEEWLAEWRDRVADGDPAAFRRRLDHLGVSESEARAAVSNHGWPEGEQLPGWVDELESVAADVTAADRGEASAAAPENVPFVDLLAPVVSYAREQIDPSVAPAEVPPVADAMEPWLYKRLARLSAHPLFVEFKTYVAHHDRELALAEDPDPPEDDRRHYRGFVDAMLGDGFVRFVEEYALLARLLVTTVRQWVSAVEEFSARLAADRESLREWLGDGDLGAVEAVEATGDRHEDGRAVLAVTFESGARVAYKPRPLDVEGAFYDLLDWLAERTDLPAIDRPAVLAREEYGWLEWVEPDQCSDRAAAERYYRRAGVLLGVLYALRFTDGHLENLVAAGEHPVVVDVETLAHPELPDDRLPHDATPALRESVLRTSLLPVHRPDSDRADLSGFGSDELPAEGEQREFTAVNTDLMDMESVEGDAETFENLPRVDGETVAADECFESLRAGLRAAHDALESNREALLAEGGPLAAFEDSEVRVIYRATRTYGTVLSSLTTPEYLRTGLKVGCKLEALARPQATEAVDAPWSVHDHERAALERLDVPRLTMSTTGTTLRGPADPVAEFATLSPRAAVEQRLRALDATDRREQCRYVDLAFGELSGGGADHADVTGGRPVGDPTPLSDADARRAARRAFDRVSAAAVDDGGAPAWCVPSAHRDGGVLIEWMDESLYGGRLGVAVFAAGVAATADGSVADDAAALAADAAAEVRNSVADDDAHESLGITGVGGLVYGFGVLDDLLDGDYLTDARRAAAAVTDERVASDDHYGVTDGAAGAALALVALHDRTGDGDALDRAVACGEHLLADRSGGRWPLGTDDRPLTGFGHGAGGVGYALARLAEATGEDRFREGALDAVAFEDGHYDAGAGEWADLRAHAGKTVDGWCNGRTGIGLVRLGTLTALPAGPVRRDVERALSEAPTDRMPPYDHACCGTASWIELFLRAGRQLDAPRYERRARRLAGAVVSGGDEWALRSGTRTRPDPTLFRGLGGIGYALLRVSNPDLPSTLLFE</sequence>
<evidence type="ECO:0000313" key="4">
    <source>
        <dbReference type="Proteomes" id="UP000830729"/>
    </source>
</evidence>
<accession>A0A8U0HXJ6</accession>
<dbReference type="SUPFAM" id="SSF158745">
    <property type="entry name" value="LanC-like"/>
    <property type="match status" value="1"/>
</dbReference>
<feature type="domain" description="Lantibiotic biosynthesis protein dehydration" evidence="2">
    <location>
        <begin position="215"/>
        <end position="584"/>
    </location>
</feature>
<dbReference type="NCBIfam" id="TIGR03897">
    <property type="entry name" value="lanti_2_LanM"/>
    <property type="match status" value="1"/>
</dbReference>
<dbReference type="SMART" id="SM01260">
    <property type="entry name" value="LANC_like"/>
    <property type="match status" value="1"/>
</dbReference>
<dbReference type="InterPro" id="IPR017146">
    <property type="entry name" value="Lanti_2_LanM"/>
</dbReference>
<dbReference type="Pfam" id="PF05147">
    <property type="entry name" value="LANC_like"/>
    <property type="match status" value="1"/>
</dbReference>
<organism evidence="3 4">
    <name type="scientific">Halorussus limi</name>
    <dbReference type="NCBI Taxonomy" id="2938695"/>
    <lineage>
        <taxon>Archaea</taxon>
        <taxon>Methanobacteriati</taxon>
        <taxon>Methanobacteriota</taxon>
        <taxon>Stenosarchaea group</taxon>
        <taxon>Halobacteria</taxon>
        <taxon>Halobacteriales</taxon>
        <taxon>Haladaptataceae</taxon>
        <taxon>Halorussus</taxon>
    </lineage>
</organism>